<evidence type="ECO:0000313" key="2">
    <source>
        <dbReference type="EMBL" id="JAH95602.1"/>
    </source>
</evidence>
<protein>
    <submittedName>
        <fullName evidence="2">Uncharacterized protein</fullName>
    </submittedName>
</protein>
<feature type="transmembrane region" description="Helical" evidence="1">
    <location>
        <begin position="29"/>
        <end position="58"/>
    </location>
</feature>
<keyword evidence="1" id="KW-0472">Membrane</keyword>
<dbReference type="AlphaFoldDB" id="A0A0E9WYN5"/>
<accession>A0A0E9WYN5</accession>
<reference evidence="2" key="2">
    <citation type="journal article" date="2015" name="Fish Shellfish Immunol.">
        <title>Early steps in the European eel (Anguilla anguilla)-Vibrio vulnificus interaction in the gills: Role of the RtxA13 toxin.</title>
        <authorList>
            <person name="Callol A."/>
            <person name="Pajuelo D."/>
            <person name="Ebbesson L."/>
            <person name="Teles M."/>
            <person name="MacKenzie S."/>
            <person name="Amaro C."/>
        </authorList>
    </citation>
    <scope>NUCLEOTIDE SEQUENCE</scope>
</reference>
<proteinExistence type="predicted"/>
<dbReference type="EMBL" id="GBXM01012975">
    <property type="protein sequence ID" value="JAH95602.1"/>
    <property type="molecule type" value="Transcribed_RNA"/>
</dbReference>
<reference evidence="2" key="1">
    <citation type="submission" date="2014-11" db="EMBL/GenBank/DDBJ databases">
        <authorList>
            <person name="Amaro Gonzalez C."/>
        </authorList>
    </citation>
    <scope>NUCLEOTIDE SEQUENCE</scope>
</reference>
<evidence type="ECO:0000256" key="1">
    <source>
        <dbReference type="SAM" id="Phobius"/>
    </source>
</evidence>
<sequence length="102" mass="11313">MSPFLTCGCVFVPLPDYKNVKEYRMSVTILFHAIDLLICTLCPILKGFCILIMCHYYICVIPVGENSVSSKINGNVSATVKNRNNCCLLALPVNCGLFSLYL</sequence>
<keyword evidence="1" id="KW-0812">Transmembrane</keyword>
<organism evidence="2">
    <name type="scientific">Anguilla anguilla</name>
    <name type="common">European freshwater eel</name>
    <name type="synonym">Muraena anguilla</name>
    <dbReference type="NCBI Taxonomy" id="7936"/>
    <lineage>
        <taxon>Eukaryota</taxon>
        <taxon>Metazoa</taxon>
        <taxon>Chordata</taxon>
        <taxon>Craniata</taxon>
        <taxon>Vertebrata</taxon>
        <taxon>Euteleostomi</taxon>
        <taxon>Actinopterygii</taxon>
        <taxon>Neopterygii</taxon>
        <taxon>Teleostei</taxon>
        <taxon>Anguilliformes</taxon>
        <taxon>Anguillidae</taxon>
        <taxon>Anguilla</taxon>
    </lineage>
</organism>
<keyword evidence="1" id="KW-1133">Transmembrane helix</keyword>
<name>A0A0E9WYN5_ANGAN</name>